<name>A0AAD9TXV1_9ROSI</name>
<keyword evidence="2" id="KW-1185">Reference proteome</keyword>
<accession>A0AAD9TXV1</accession>
<dbReference type="AlphaFoldDB" id="A0AAD9TXV1"/>
<dbReference type="EMBL" id="JANJYI010000006">
    <property type="protein sequence ID" value="KAK2643793.1"/>
    <property type="molecule type" value="Genomic_DNA"/>
</dbReference>
<evidence type="ECO:0000313" key="1">
    <source>
        <dbReference type="EMBL" id="KAK2643793.1"/>
    </source>
</evidence>
<organism evidence="1 2">
    <name type="scientific">Dipteronia dyeriana</name>
    <dbReference type="NCBI Taxonomy" id="168575"/>
    <lineage>
        <taxon>Eukaryota</taxon>
        <taxon>Viridiplantae</taxon>
        <taxon>Streptophyta</taxon>
        <taxon>Embryophyta</taxon>
        <taxon>Tracheophyta</taxon>
        <taxon>Spermatophyta</taxon>
        <taxon>Magnoliopsida</taxon>
        <taxon>eudicotyledons</taxon>
        <taxon>Gunneridae</taxon>
        <taxon>Pentapetalae</taxon>
        <taxon>rosids</taxon>
        <taxon>malvids</taxon>
        <taxon>Sapindales</taxon>
        <taxon>Sapindaceae</taxon>
        <taxon>Hippocastanoideae</taxon>
        <taxon>Acereae</taxon>
        <taxon>Dipteronia</taxon>
    </lineage>
</organism>
<sequence length="121" mass="13210">MDFKGWDLSGRDLGQPSRFQQSRSISPVVQETTPVADLVIVATDSATTVKGAQRKLQAFGRSCGGWWRFSYSTLGDECGGAGCGRRAFASIIVGLQSRFVLLWVDCLLMWVDFVLMITGLG</sequence>
<dbReference type="Proteomes" id="UP001280121">
    <property type="component" value="Unassembled WGS sequence"/>
</dbReference>
<evidence type="ECO:0000313" key="2">
    <source>
        <dbReference type="Proteomes" id="UP001280121"/>
    </source>
</evidence>
<protein>
    <submittedName>
        <fullName evidence="1">Uncharacterized protein</fullName>
    </submittedName>
</protein>
<reference evidence="1" key="1">
    <citation type="journal article" date="2023" name="Plant J.">
        <title>Genome sequences and population genomics provide insights into the demographic history, inbreeding, and mutation load of two 'living fossil' tree species of Dipteronia.</title>
        <authorList>
            <person name="Feng Y."/>
            <person name="Comes H.P."/>
            <person name="Chen J."/>
            <person name="Zhu S."/>
            <person name="Lu R."/>
            <person name="Zhang X."/>
            <person name="Li P."/>
            <person name="Qiu J."/>
            <person name="Olsen K.M."/>
            <person name="Qiu Y."/>
        </authorList>
    </citation>
    <scope>NUCLEOTIDE SEQUENCE</scope>
    <source>
        <strain evidence="1">KIB01</strain>
    </source>
</reference>
<comment type="caution">
    <text evidence="1">The sequence shown here is derived from an EMBL/GenBank/DDBJ whole genome shotgun (WGS) entry which is preliminary data.</text>
</comment>
<gene>
    <name evidence="1" type="ORF">Ddye_018988</name>
</gene>
<proteinExistence type="predicted"/>